<dbReference type="Gene3D" id="2.30.30.790">
    <property type="match status" value="1"/>
</dbReference>
<dbReference type="GO" id="GO:0009507">
    <property type="term" value="C:chloroplast"/>
    <property type="evidence" value="ECO:0007669"/>
    <property type="project" value="UniProtKB-SubCell"/>
</dbReference>
<keyword evidence="3" id="KW-0150">Chloroplast</keyword>
<comment type="subcellular location">
    <subcellularLocation>
        <location evidence="1">Plastid</location>
        <location evidence="1">Chloroplast</location>
    </subcellularLocation>
</comment>
<evidence type="ECO:0000256" key="2">
    <source>
        <dbReference type="ARBA" id="ARBA00005781"/>
    </source>
</evidence>
<keyword evidence="6" id="KW-0687">Ribonucleoprotein</keyword>
<dbReference type="InterPro" id="IPR001857">
    <property type="entry name" value="Ribosomal_bL19"/>
</dbReference>
<organism evidence="8">
    <name type="scientific">Blastocystis hominis</name>
    <dbReference type="NCBI Taxonomy" id="12968"/>
    <lineage>
        <taxon>Eukaryota</taxon>
        <taxon>Sar</taxon>
        <taxon>Stramenopiles</taxon>
        <taxon>Bigyra</taxon>
        <taxon>Opalozoa</taxon>
        <taxon>Opalinata</taxon>
        <taxon>Blastocystidae</taxon>
        <taxon>Blastocystis</taxon>
    </lineage>
</organism>
<dbReference type="AlphaFoldDB" id="D8M8I3"/>
<dbReference type="GO" id="GO:0006412">
    <property type="term" value="P:translation"/>
    <property type="evidence" value="ECO:0007669"/>
    <property type="project" value="InterPro"/>
</dbReference>
<keyword evidence="9" id="KW-1185">Reference proteome</keyword>
<dbReference type="InterPro" id="IPR038657">
    <property type="entry name" value="Ribosomal_bL19_sf"/>
</dbReference>
<comment type="similarity">
    <text evidence="2">Belongs to the bacterial ribosomal protein bL19 family.</text>
</comment>
<reference evidence="8" key="1">
    <citation type="submission" date="2010-02" db="EMBL/GenBank/DDBJ databases">
        <title>Sequencing and annotation of the Blastocystis hominis genome.</title>
        <authorList>
            <person name="Wincker P."/>
        </authorList>
    </citation>
    <scope>NUCLEOTIDE SEQUENCE</scope>
    <source>
        <strain evidence="8">Singapore isolate B</strain>
    </source>
</reference>
<gene>
    <name evidence="8" type="ORF">GSBLH_T00006767001</name>
</gene>
<dbReference type="GO" id="GO:0003735">
    <property type="term" value="F:structural constituent of ribosome"/>
    <property type="evidence" value="ECO:0007669"/>
    <property type="project" value="InterPro"/>
</dbReference>
<dbReference type="Pfam" id="PF01245">
    <property type="entry name" value="Ribosomal_L19"/>
    <property type="match status" value="1"/>
</dbReference>
<dbReference type="InParanoid" id="D8M8I3"/>
<evidence type="ECO:0000256" key="7">
    <source>
        <dbReference type="ARBA" id="ARBA00035376"/>
    </source>
</evidence>
<evidence type="ECO:0000256" key="6">
    <source>
        <dbReference type="ARBA" id="ARBA00023274"/>
    </source>
</evidence>
<dbReference type="SUPFAM" id="SSF50104">
    <property type="entry name" value="Translation proteins SH3-like domain"/>
    <property type="match status" value="1"/>
</dbReference>
<accession>D8M8I3</accession>
<dbReference type="GO" id="GO:0005762">
    <property type="term" value="C:mitochondrial large ribosomal subunit"/>
    <property type="evidence" value="ECO:0007669"/>
    <property type="project" value="TreeGrafter"/>
</dbReference>
<evidence type="ECO:0000256" key="1">
    <source>
        <dbReference type="ARBA" id="ARBA00004229"/>
    </source>
</evidence>
<dbReference type="EMBL" id="FN668683">
    <property type="protein sequence ID" value="CBK24372.2"/>
    <property type="molecule type" value="Genomic_DNA"/>
</dbReference>
<keyword evidence="4" id="KW-0934">Plastid</keyword>
<proteinExistence type="inferred from homology"/>
<protein>
    <recommendedName>
        <fullName evidence="7">50S ribosomal protein L19, chloroplastic</fullName>
    </recommendedName>
</protein>
<dbReference type="Proteomes" id="UP000008312">
    <property type="component" value="Unassembled WGS sequence"/>
</dbReference>
<dbReference type="PANTHER" id="PTHR15680:SF9">
    <property type="entry name" value="LARGE RIBOSOMAL SUBUNIT PROTEIN BL19M"/>
    <property type="match status" value="1"/>
</dbReference>
<dbReference type="PRINTS" id="PR00061">
    <property type="entry name" value="RIBOSOMALL19"/>
</dbReference>
<dbReference type="InterPro" id="IPR008991">
    <property type="entry name" value="Translation_prot_SH3-like_sf"/>
</dbReference>
<name>D8M8I3_BLAHO</name>
<dbReference type="RefSeq" id="XP_012898420.1">
    <property type="nucleotide sequence ID" value="XM_013042966.1"/>
</dbReference>
<dbReference type="PANTHER" id="PTHR15680">
    <property type="entry name" value="RIBOSOMAL PROTEIN L19"/>
    <property type="match status" value="1"/>
</dbReference>
<evidence type="ECO:0000256" key="3">
    <source>
        <dbReference type="ARBA" id="ARBA00022528"/>
    </source>
</evidence>
<keyword evidence="5 8" id="KW-0689">Ribosomal protein</keyword>
<sequence length="216" mass="24727">MLGVYSNQLIRGISRTIPRAFAACFASAPGAPETISEKWPPYNVCSLPFNIKPNPNHIKLKEPHKRANSLIRQLSIEAAESARKNMDFDSFKPGDAIEVTMKKRNGSKTEEVFRGICVAKHNDYYNSTFTIRCNIAGEAVTILYSTYQPDIKSVKLIQESYLNKAKKRTHKAKLYYLKDKPILDIRIASNYVPERKYIDKKKNNEWLISRGKKPED</sequence>
<dbReference type="OrthoDB" id="432645at2759"/>
<dbReference type="GeneID" id="24922891"/>
<evidence type="ECO:0000313" key="9">
    <source>
        <dbReference type="Proteomes" id="UP000008312"/>
    </source>
</evidence>
<evidence type="ECO:0000313" key="8">
    <source>
        <dbReference type="EMBL" id="CBK24372.2"/>
    </source>
</evidence>
<evidence type="ECO:0000256" key="4">
    <source>
        <dbReference type="ARBA" id="ARBA00022640"/>
    </source>
</evidence>
<dbReference type="OMA" id="RNHIAEC"/>
<evidence type="ECO:0000256" key="5">
    <source>
        <dbReference type="ARBA" id="ARBA00022980"/>
    </source>
</evidence>